<dbReference type="Proteomes" id="UP000789595">
    <property type="component" value="Unassembled WGS sequence"/>
</dbReference>
<evidence type="ECO:0000313" key="4">
    <source>
        <dbReference type="Proteomes" id="UP000789595"/>
    </source>
</evidence>
<comment type="caution">
    <text evidence="3">The sequence shown here is derived from an EMBL/GenBank/DDBJ whole genome shotgun (WGS) entry which is preliminary data.</text>
</comment>
<accession>A0A8J2X2U3</accession>
<dbReference type="PANTHER" id="PTHR45964:SF5">
    <property type="entry name" value="WSCD FAMILY MEMBER CG9164"/>
    <property type="match status" value="1"/>
</dbReference>
<feature type="compositionally biased region" description="Polar residues" evidence="2">
    <location>
        <begin position="276"/>
        <end position="293"/>
    </location>
</feature>
<evidence type="ECO:0000256" key="1">
    <source>
        <dbReference type="ARBA" id="ARBA00010236"/>
    </source>
</evidence>
<dbReference type="OrthoDB" id="5985073at2759"/>
<dbReference type="SUPFAM" id="SSF52540">
    <property type="entry name" value="P-loop containing nucleoside triphosphate hydrolases"/>
    <property type="match status" value="1"/>
</dbReference>
<sequence>MALYCGPHACFDCGSRLVSLCKLVRYRHGARRLKRREFAALRGRVGLVSFPRSGSTLMRLLLEQRTGLCTGSDGSLAWPLVFRLRAVGLRGEGRVDCWCIKSHWPERRGRHLRVAAAVVVARNPFDAIESMWHFLATRSHERTSRRREPASWDAHVRGHARSWAAFHDHWLAAGADVVRFEDIVAAGEARDAAVERANATNGPSRGASDASSAWETVEPTPKPRNAREASASKRVPRTVDEEDSWEASPQHPGDRHRRRRSVSQAVTQARWASPASDLTDSPSAAWSGTHMNE</sequence>
<dbReference type="AlphaFoldDB" id="A0A8J2X2U3"/>
<dbReference type="EMBL" id="CAKKNE010000006">
    <property type="protein sequence ID" value="CAH0378825.1"/>
    <property type="molecule type" value="Genomic_DNA"/>
</dbReference>
<dbReference type="InterPro" id="IPR027417">
    <property type="entry name" value="P-loop_NTPase"/>
</dbReference>
<evidence type="ECO:0000313" key="3">
    <source>
        <dbReference type="EMBL" id="CAH0378825.1"/>
    </source>
</evidence>
<reference evidence="3" key="1">
    <citation type="submission" date="2021-11" db="EMBL/GenBank/DDBJ databases">
        <authorList>
            <consortium name="Genoscope - CEA"/>
            <person name="William W."/>
        </authorList>
    </citation>
    <scope>NUCLEOTIDE SEQUENCE</scope>
</reference>
<name>A0A8J2X2U3_9STRA</name>
<protein>
    <submittedName>
        <fullName evidence="3">Uncharacterized protein</fullName>
    </submittedName>
</protein>
<feature type="compositionally biased region" description="Polar residues" evidence="2">
    <location>
        <begin position="198"/>
        <end position="214"/>
    </location>
</feature>
<dbReference type="InterPro" id="IPR051589">
    <property type="entry name" value="Sialate-O-sulfotransferase"/>
</dbReference>
<keyword evidence="4" id="KW-1185">Reference proteome</keyword>
<dbReference type="PANTHER" id="PTHR45964">
    <property type="entry name" value="WSCD FAMILY MEMBER CG9164"/>
    <property type="match status" value="1"/>
</dbReference>
<proteinExistence type="inferred from homology"/>
<organism evidence="3 4">
    <name type="scientific">Pelagomonas calceolata</name>
    <dbReference type="NCBI Taxonomy" id="35677"/>
    <lineage>
        <taxon>Eukaryota</taxon>
        <taxon>Sar</taxon>
        <taxon>Stramenopiles</taxon>
        <taxon>Ochrophyta</taxon>
        <taxon>Pelagophyceae</taxon>
        <taxon>Pelagomonadales</taxon>
        <taxon>Pelagomonadaceae</taxon>
        <taxon>Pelagomonas</taxon>
    </lineage>
</organism>
<gene>
    <name evidence="3" type="ORF">PECAL_6P04220</name>
</gene>
<dbReference type="Gene3D" id="3.40.50.300">
    <property type="entry name" value="P-loop containing nucleotide triphosphate hydrolases"/>
    <property type="match status" value="1"/>
</dbReference>
<evidence type="ECO:0000256" key="2">
    <source>
        <dbReference type="SAM" id="MobiDB-lite"/>
    </source>
</evidence>
<feature type="region of interest" description="Disordered" evidence="2">
    <location>
        <begin position="195"/>
        <end position="293"/>
    </location>
</feature>
<comment type="similarity">
    <text evidence="1">Belongs to the WSCD family.</text>
</comment>